<keyword evidence="6" id="KW-1185">Reference proteome</keyword>
<dbReference type="PRINTS" id="PR01229">
    <property type="entry name" value="GFLUORESCENT"/>
</dbReference>
<dbReference type="EMBL" id="CALNXK010000041">
    <property type="protein sequence ID" value="CAH3125650.1"/>
    <property type="molecule type" value="Genomic_DNA"/>
</dbReference>
<comment type="similarity">
    <text evidence="1">Belongs to the GFP family.</text>
</comment>
<dbReference type="Pfam" id="PF01353">
    <property type="entry name" value="GFP"/>
    <property type="match status" value="3"/>
</dbReference>
<evidence type="ECO:0008006" key="7">
    <source>
        <dbReference type="Google" id="ProtNLM"/>
    </source>
</evidence>
<gene>
    <name evidence="5" type="ORF">PLOB_00031945</name>
</gene>
<dbReference type="Gene3D" id="2.40.155.10">
    <property type="entry name" value="Green fluorescent protein"/>
    <property type="match status" value="3"/>
</dbReference>
<reference evidence="5 6" key="1">
    <citation type="submission" date="2022-05" db="EMBL/GenBank/DDBJ databases">
        <authorList>
            <consortium name="Genoscope - CEA"/>
            <person name="William W."/>
        </authorList>
    </citation>
    <scope>NUCLEOTIDE SEQUENCE [LARGE SCALE GENOMIC DNA]</scope>
</reference>
<accession>A0ABN8NYR1</accession>
<dbReference type="InterPro" id="IPR011584">
    <property type="entry name" value="GFP-related"/>
</dbReference>
<evidence type="ECO:0000256" key="1">
    <source>
        <dbReference type="ARBA" id="ARBA00008949"/>
    </source>
</evidence>
<evidence type="ECO:0000313" key="5">
    <source>
        <dbReference type="EMBL" id="CAH3125650.1"/>
    </source>
</evidence>
<dbReference type="InterPro" id="IPR000786">
    <property type="entry name" value="Green_fluorescent_prot"/>
</dbReference>
<dbReference type="Proteomes" id="UP001159405">
    <property type="component" value="Unassembled WGS sequence"/>
</dbReference>
<keyword evidence="4" id="KW-0599">Photoprotein</keyword>
<dbReference type="InterPro" id="IPR009017">
    <property type="entry name" value="GFP"/>
</dbReference>
<proteinExistence type="inferred from homology"/>
<dbReference type="SUPFAM" id="SSF54511">
    <property type="entry name" value="GFP-like"/>
    <property type="match status" value="3"/>
</dbReference>
<dbReference type="Gene3D" id="3.30.1300.40">
    <property type="match status" value="2"/>
</dbReference>
<protein>
    <recommendedName>
        <fullName evidence="7">Fluorescent protein</fullName>
    </recommendedName>
</protein>
<evidence type="ECO:0000313" key="6">
    <source>
        <dbReference type="Proteomes" id="UP001159405"/>
    </source>
</evidence>
<organism evidence="5 6">
    <name type="scientific">Porites lobata</name>
    <dbReference type="NCBI Taxonomy" id="104759"/>
    <lineage>
        <taxon>Eukaryota</taxon>
        <taxon>Metazoa</taxon>
        <taxon>Cnidaria</taxon>
        <taxon>Anthozoa</taxon>
        <taxon>Hexacorallia</taxon>
        <taxon>Scleractinia</taxon>
        <taxon>Fungiina</taxon>
        <taxon>Poritidae</taxon>
        <taxon>Porites</taxon>
    </lineage>
</organism>
<sequence length="702" mass="79821">MTATKDVKDEMKIKLHMDGDVNGYKFKIEGNGQGKPYEGVQTINLTVTNGGPLPFAYDILTAAFEYGNRAFTQYPPDIPDYFKQTFPDGYSWERIMEFEDGAKCEVKSVISLPKAGCFEYKIVFNGMGFPPNGAVMQKKTVKWEPSTEMMYMCGGELKGDVNMALLLEDGSHHRCDFKSTYKAKKPGIQLPKYHYIDHRIEILEQKDNYNQVVLYEKAAARYSPFPQPSQSPAAIHSGYLEESRSKTTRAVRFISYFKFIIMTATKDVKDEMKIKLHMDGDVNGYKFKIEGNGQGKPYEGVQTINLTVTNGGPLPFAYDILTAAFQYGNRVFTQYPQDIPDYFKQTFPDGYSWERTMEFEDGAKCEVKSVISLPKAGCFEYKIVFNGMGFPPNGAVMQKKTVKWEPSTEMMYMCGGELKGDVNMALLLEDGSHHRCDFKSTYKAKKPGIQLPKYHYIDHRIEILEQKDNYNQATTKDVKDEMKIKLHMDGDVNGYKFKIEGNGQGKPYEGTQTITLTVTNGGPLPFAYDILTAAFEYGNRAFTQYPPDIPDYFKQTFPNGYSWERIMEFEGGAKCLVKSVISLPEAGCFEYKIDFSGMGFPPNGPVMQKKTVKWEPSTEMMYMCGGELKGDVNMALLLEDGSHQRCDFKSIYKAKKPGIQLPKYHYIDHRIEILEQKDNYNQVVLYEKAAARYSPFPVKAAK</sequence>
<evidence type="ECO:0000256" key="3">
    <source>
        <dbReference type="ARBA" id="ARBA00023223"/>
    </source>
</evidence>
<comment type="caution">
    <text evidence="5">The sequence shown here is derived from an EMBL/GenBank/DDBJ whole genome shotgun (WGS) entry which is preliminary data.</text>
</comment>
<keyword evidence="2" id="KW-0157">Chromophore</keyword>
<name>A0ABN8NYR1_9CNID</name>
<evidence type="ECO:0000256" key="2">
    <source>
        <dbReference type="ARBA" id="ARBA00022991"/>
    </source>
</evidence>
<keyword evidence="3" id="KW-0455">Luminescence</keyword>
<evidence type="ECO:0000256" key="4">
    <source>
        <dbReference type="ARBA" id="ARBA00023262"/>
    </source>
</evidence>